<keyword evidence="2" id="KW-1185">Reference proteome</keyword>
<dbReference type="AlphaFoldDB" id="A0A5B7GUD7"/>
<comment type="caution">
    <text evidence="1">The sequence shown here is derived from an EMBL/GenBank/DDBJ whole genome shotgun (WGS) entry which is preliminary data.</text>
</comment>
<protein>
    <submittedName>
        <fullName evidence="1">Uncharacterized protein</fullName>
    </submittedName>
</protein>
<evidence type="ECO:0000313" key="2">
    <source>
        <dbReference type="Proteomes" id="UP000324222"/>
    </source>
</evidence>
<proteinExistence type="predicted"/>
<dbReference type="Proteomes" id="UP000324222">
    <property type="component" value="Unassembled WGS sequence"/>
</dbReference>
<dbReference type="EMBL" id="VSRR010021354">
    <property type="protein sequence ID" value="MPC63861.1"/>
    <property type="molecule type" value="Genomic_DNA"/>
</dbReference>
<evidence type="ECO:0000313" key="1">
    <source>
        <dbReference type="EMBL" id="MPC63861.1"/>
    </source>
</evidence>
<gene>
    <name evidence="1" type="ORF">E2C01_057968</name>
</gene>
<organism evidence="1 2">
    <name type="scientific">Portunus trituberculatus</name>
    <name type="common">Swimming crab</name>
    <name type="synonym">Neptunus trituberculatus</name>
    <dbReference type="NCBI Taxonomy" id="210409"/>
    <lineage>
        <taxon>Eukaryota</taxon>
        <taxon>Metazoa</taxon>
        <taxon>Ecdysozoa</taxon>
        <taxon>Arthropoda</taxon>
        <taxon>Crustacea</taxon>
        <taxon>Multicrustacea</taxon>
        <taxon>Malacostraca</taxon>
        <taxon>Eumalacostraca</taxon>
        <taxon>Eucarida</taxon>
        <taxon>Decapoda</taxon>
        <taxon>Pleocyemata</taxon>
        <taxon>Brachyura</taxon>
        <taxon>Eubrachyura</taxon>
        <taxon>Portunoidea</taxon>
        <taxon>Portunidae</taxon>
        <taxon>Portuninae</taxon>
        <taxon>Portunus</taxon>
    </lineage>
</organism>
<sequence>MEGHGWWLGLRVRWCGVEGSMGSGLWGNMVGGGVVVLERERDRLREVVGLWFPGFQGSRVRATAGWESIREIPFSIIISHISALTCLLSSKDLTCTP</sequence>
<reference evidence="1 2" key="1">
    <citation type="submission" date="2019-05" db="EMBL/GenBank/DDBJ databases">
        <title>Another draft genome of Portunus trituberculatus and its Hox gene families provides insights of decapod evolution.</title>
        <authorList>
            <person name="Jeong J.-H."/>
            <person name="Song I."/>
            <person name="Kim S."/>
            <person name="Choi T."/>
            <person name="Kim D."/>
            <person name="Ryu S."/>
            <person name="Kim W."/>
        </authorList>
    </citation>
    <scope>NUCLEOTIDE SEQUENCE [LARGE SCALE GENOMIC DNA]</scope>
    <source>
        <tissue evidence="1">Muscle</tissue>
    </source>
</reference>
<name>A0A5B7GUD7_PORTR</name>
<accession>A0A5B7GUD7</accession>